<comment type="similarity">
    <text evidence="1">Belongs to the UPF0149 family.</text>
</comment>
<dbReference type="PANTHER" id="PTHR37528">
    <property type="entry name" value="UPF0149 PROTEIN YGFB"/>
    <property type="match status" value="1"/>
</dbReference>
<protein>
    <recommendedName>
        <fullName evidence="4">YecA family protein</fullName>
    </recommendedName>
</protein>
<dbReference type="Gene3D" id="1.20.120.740">
    <property type="entry name" value="YgfB uncharacterised protein family UPF0149, PF03695"/>
    <property type="match status" value="1"/>
</dbReference>
<evidence type="ECO:0008006" key="4">
    <source>
        <dbReference type="Google" id="ProtNLM"/>
    </source>
</evidence>
<proteinExistence type="inferred from homology"/>
<dbReference type="InterPro" id="IPR036255">
    <property type="entry name" value="YgfB-like_sf"/>
</dbReference>
<gene>
    <name evidence="2" type="ORF">COA71_07135</name>
</gene>
<accession>A0A2A5CD64</accession>
<name>A0A2A5CD64_9GAMM</name>
<comment type="caution">
    <text evidence="2">The sequence shown here is derived from an EMBL/GenBank/DDBJ whole genome shotgun (WGS) entry which is preliminary data.</text>
</comment>
<evidence type="ECO:0000313" key="3">
    <source>
        <dbReference type="Proteomes" id="UP000228987"/>
    </source>
</evidence>
<sequence>MFFYEGVLLGSLSFKKILSVTPDFDKVATLLADNKIFNSVSELHGVICGQLCAGGKEGDAALTWHLLGQENKPSKIMSDLIIRLQSNIREQLNSEDFSFQLLLPDDDEELSLRLHALSDWCEGFISGFGGAYAKGDSTLLEETREVLKDFTAIANVDDREQEQVENNEQDLMEVLEYARMAAYSVFLQNQPEKLNTASDLNNNNSLH</sequence>
<dbReference type="Pfam" id="PF03695">
    <property type="entry name" value="UPF0149"/>
    <property type="match status" value="1"/>
</dbReference>
<organism evidence="2 3">
    <name type="scientific">SAR86 cluster bacterium</name>
    <dbReference type="NCBI Taxonomy" id="2030880"/>
    <lineage>
        <taxon>Bacteria</taxon>
        <taxon>Pseudomonadati</taxon>
        <taxon>Pseudomonadota</taxon>
        <taxon>Gammaproteobacteria</taxon>
        <taxon>SAR86 cluster</taxon>
    </lineage>
</organism>
<dbReference type="InterPro" id="IPR011978">
    <property type="entry name" value="YgfB-like"/>
</dbReference>
<dbReference type="SUPFAM" id="SSF101327">
    <property type="entry name" value="YgfB-like"/>
    <property type="match status" value="1"/>
</dbReference>
<evidence type="ECO:0000256" key="1">
    <source>
        <dbReference type="ARBA" id="ARBA00038308"/>
    </source>
</evidence>
<reference evidence="3" key="1">
    <citation type="submission" date="2017-08" db="EMBL/GenBank/DDBJ databases">
        <title>A dynamic microbial community with high functional redundancy inhabits the cold, oxic subseafloor aquifer.</title>
        <authorList>
            <person name="Tully B.J."/>
            <person name="Wheat C.G."/>
            <person name="Glazer B.T."/>
            <person name="Huber J.A."/>
        </authorList>
    </citation>
    <scope>NUCLEOTIDE SEQUENCE [LARGE SCALE GENOMIC DNA]</scope>
</reference>
<dbReference type="Proteomes" id="UP000228987">
    <property type="component" value="Unassembled WGS sequence"/>
</dbReference>
<evidence type="ECO:0000313" key="2">
    <source>
        <dbReference type="EMBL" id="PCJ41779.1"/>
    </source>
</evidence>
<dbReference type="GO" id="GO:0005829">
    <property type="term" value="C:cytosol"/>
    <property type="evidence" value="ECO:0007669"/>
    <property type="project" value="TreeGrafter"/>
</dbReference>
<dbReference type="EMBL" id="NVWI01000004">
    <property type="protein sequence ID" value="PCJ41779.1"/>
    <property type="molecule type" value="Genomic_DNA"/>
</dbReference>
<dbReference type="AlphaFoldDB" id="A0A2A5CD64"/>
<dbReference type="PANTHER" id="PTHR37528:SF1">
    <property type="entry name" value="UPF0149 PROTEIN YGFB"/>
    <property type="match status" value="1"/>
</dbReference>